<feature type="compositionally biased region" description="Polar residues" evidence="4">
    <location>
        <begin position="347"/>
        <end position="357"/>
    </location>
</feature>
<keyword evidence="7" id="KW-1185">Reference proteome</keyword>
<dbReference type="SUPFAM" id="SSF52540">
    <property type="entry name" value="P-loop containing nucleoside triphosphate hydrolases"/>
    <property type="match status" value="1"/>
</dbReference>
<feature type="region of interest" description="Disordered" evidence="4">
    <location>
        <begin position="397"/>
        <end position="434"/>
    </location>
</feature>
<dbReference type="STRING" id="105231.A0A1Y1IRW5"/>
<dbReference type="Proteomes" id="UP000054558">
    <property type="component" value="Unassembled WGS sequence"/>
</dbReference>
<dbReference type="InterPro" id="IPR027417">
    <property type="entry name" value="P-loop_NTPase"/>
</dbReference>
<evidence type="ECO:0000313" key="6">
    <source>
        <dbReference type="EMBL" id="GAQ92762.1"/>
    </source>
</evidence>
<organism evidence="6 7">
    <name type="scientific">Klebsormidium nitens</name>
    <name type="common">Green alga</name>
    <name type="synonym">Ulothrix nitens</name>
    <dbReference type="NCBI Taxonomy" id="105231"/>
    <lineage>
        <taxon>Eukaryota</taxon>
        <taxon>Viridiplantae</taxon>
        <taxon>Streptophyta</taxon>
        <taxon>Klebsormidiophyceae</taxon>
        <taxon>Klebsormidiales</taxon>
        <taxon>Klebsormidiaceae</taxon>
        <taxon>Klebsormidium</taxon>
    </lineage>
</organism>
<name>A0A1Y1IRW5_KLENI</name>
<sequence>MLDSREEQESVGISEDILDGLESAEVANEEGRGQEADTDLQVMFSKFIGGGQKGERKEKLVNVNFNAKMSNVVSTCKEYFFQADFQALLDVQKDFRAVANGVIDLRSGQLLLHHPRFMNSRVIDWPFPGYGISYSRGQMVRFLEDIMHLPGEDGPAAMEHLQVLLGYGLTGHTSNQVLAIFVGEGSAGKSLLLSLLRKLLGPSYRDVRKEIVVNAKGQRAANKGAASPLEAGLAGALLAVVEETDKSDTLDEAGMKKLTGSDIITARPLFKDFVTFTATVLLILCTNYLPKTDKTWSVALRRRLQLACFVKRYFSPHEKGYDPGNPLHGTSLPNPPSHSGRHLQRAPQLQGSPTLRASSRGVGTGPARYSQRGCSAYSAPLARTLRAALHDHTRQRLEAVDRQPTPLRPPQREAPQHAPTDPVATPSQTACPPL</sequence>
<dbReference type="GO" id="GO:0016787">
    <property type="term" value="F:hydrolase activity"/>
    <property type="evidence" value="ECO:0007669"/>
    <property type="project" value="UniProtKB-KW"/>
</dbReference>
<dbReference type="Gene3D" id="3.40.50.300">
    <property type="entry name" value="P-loop containing nucleotide triphosphate hydrolases"/>
    <property type="match status" value="1"/>
</dbReference>
<dbReference type="PANTHER" id="PTHR35372:SF2">
    <property type="entry name" value="SF3 HELICASE DOMAIN-CONTAINING PROTEIN"/>
    <property type="match status" value="1"/>
</dbReference>
<dbReference type="EMBL" id="DF238075">
    <property type="protein sequence ID" value="GAQ92762.1"/>
    <property type="molecule type" value="Genomic_DNA"/>
</dbReference>
<dbReference type="InterPro" id="IPR051620">
    <property type="entry name" value="ORF904-like_C"/>
</dbReference>
<keyword evidence="1" id="KW-0547">Nucleotide-binding</keyword>
<dbReference type="Pfam" id="PF19263">
    <property type="entry name" value="DUF5906"/>
    <property type="match status" value="1"/>
</dbReference>
<keyword evidence="3" id="KW-0067">ATP-binding</keyword>
<protein>
    <recommendedName>
        <fullName evidence="5">SF3 helicase domain-containing protein</fullName>
    </recommendedName>
</protein>
<feature type="compositionally biased region" description="Polar residues" evidence="4">
    <location>
        <begin position="425"/>
        <end position="434"/>
    </location>
</feature>
<dbReference type="Pfam" id="PF08706">
    <property type="entry name" value="D5_N"/>
    <property type="match status" value="1"/>
</dbReference>
<gene>
    <name evidence="6" type="ORF">KFL_011260020</name>
</gene>
<feature type="region of interest" description="Disordered" evidence="4">
    <location>
        <begin position="320"/>
        <end position="371"/>
    </location>
</feature>
<dbReference type="PANTHER" id="PTHR35372">
    <property type="entry name" value="ATP BINDING PROTEIN-RELATED"/>
    <property type="match status" value="1"/>
</dbReference>
<evidence type="ECO:0000313" key="7">
    <source>
        <dbReference type="Proteomes" id="UP000054558"/>
    </source>
</evidence>
<evidence type="ECO:0000256" key="2">
    <source>
        <dbReference type="ARBA" id="ARBA00022801"/>
    </source>
</evidence>
<evidence type="ECO:0000256" key="3">
    <source>
        <dbReference type="ARBA" id="ARBA00022840"/>
    </source>
</evidence>
<evidence type="ECO:0000256" key="4">
    <source>
        <dbReference type="SAM" id="MobiDB-lite"/>
    </source>
</evidence>
<dbReference type="InterPro" id="IPR014015">
    <property type="entry name" value="Helicase_SF3_DNA-vir"/>
</dbReference>
<accession>A0A1Y1IRW5</accession>
<keyword evidence="2" id="KW-0378">Hydrolase</keyword>
<dbReference type="PROSITE" id="PS51206">
    <property type="entry name" value="SF3_HELICASE_1"/>
    <property type="match status" value="1"/>
</dbReference>
<dbReference type="GO" id="GO:0005524">
    <property type="term" value="F:ATP binding"/>
    <property type="evidence" value="ECO:0007669"/>
    <property type="project" value="UniProtKB-KW"/>
</dbReference>
<dbReference type="AlphaFoldDB" id="A0A1Y1IRW5"/>
<evidence type="ECO:0000256" key="1">
    <source>
        <dbReference type="ARBA" id="ARBA00022741"/>
    </source>
</evidence>
<evidence type="ECO:0000259" key="5">
    <source>
        <dbReference type="PROSITE" id="PS51206"/>
    </source>
</evidence>
<reference evidence="6 7" key="1">
    <citation type="journal article" date="2014" name="Nat. Commun.">
        <title>Klebsormidium flaccidum genome reveals primary factors for plant terrestrial adaptation.</title>
        <authorList>
            <person name="Hori K."/>
            <person name="Maruyama F."/>
            <person name="Fujisawa T."/>
            <person name="Togashi T."/>
            <person name="Yamamoto N."/>
            <person name="Seo M."/>
            <person name="Sato S."/>
            <person name="Yamada T."/>
            <person name="Mori H."/>
            <person name="Tajima N."/>
            <person name="Moriyama T."/>
            <person name="Ikeuchi M."/>
            <person name="Watanabe M."/>
            <person name="Wada H."/>
            <person name="Kobayashi K."/>
            <person name="Saito M."/>
            <person name="Masuda T."/>
            <person name="Sasaki-Sekimoto Y."/>
            <person name="Mashiguchi K."/>
            <person name="Awai K."/>
            <person name="Shimojima M."/>
            <person name="Masuda S."/>
            <person name="Iwai M."/>
            <person name="Nobusawa T."/>
            <person name="Narise T."/>
            <person name="Kondo S."/>
            <person name="Saito H."/>
            <person name="Sato R."/>
            <person name="Murakawa M."/>
            <person name="Ihara Y."/>
            <person name="Oshima-Yamada Y."/>
            <person name="Ohtaka K."/>
            <person name="Satoh M."/>
            <person name="Sonobe K."/>
            <person name="Ishii M."/>
            <person name="Ohtani R."/>
            <person name="Kanamori-Sato M."/>
            <person name="Honoki R."/>
            <person name="Miyazaki D."/>
            <person name="Mochizuki H."/>
            <person name="Umetsu J."/>
            <person name="Higashi K."/>
            <person name="Shibata D."/>
            <person name="Kamiya Y."/>
            <person name="Sato N."/>
            <person name="Nakamura Y."/>
            <person name="Tabata S."/>
            <person name="Ida S."/>
            <person name="Kurokawa K."/>
            <person name="Ohta H."/>
        </authorList>
    </citation>
    <scope>NUCLEOTIDE SEQUENCE [LARGE SCALE GENOMIC DNA]</scope>
    <source>
        <strain evidence="6 7">NIES-2285</strain>
    </source>
</reference>
<feature type="domain" description="SF3 helicase" evidence="5">
    <location>
        <begin position="156"/>
        <end position="327"/>
    </location>
</feature>
<dbReference type="InterPro" id="IPR045455">
    <property type="entry name" value="NrS-1_pol-like_helicase"/>
</dbReference>
<proteinExistence type="predicted"/>
<dbReference type="InterPro" id="IPR014818">
    <property type="entry name" value="Phage/plasmid_primase_P4_C"/>
</dbReference>